<dbReference type="EMBL" id="JAKGTH010000003">
    <property type="protein sequence ID" value="MCF4100045.1"/>
    <property type="molecule type" value="Genomic_DNA"/>
</dbReference>
<dbReference type="RefSeq" id="WP_236132214.1">
    <property type="nucleotide sequence ID" value="NZ_JAKGTH010000003.1"/>
</dbReference>
<keyword evidence="2" id="KW-0808">Transferase</keyword>
<dbReference type="SUPFAM" id="SSF53271">
    <property type="entry name" value="PRTase-like"/>
    <property type="match status" value="1"/>
</dbReference>
<evidence type="ECO:0000313" key="2">
    <source>
        <dbReference type="EMBL" id="MCF4100045.1"/>
    </source>
</evidence>
<name>A0ABS9EAY2_9FLAO</name>
<feature type="domain" description="Phosphoribosyltransferase" evidence="1">
    <location>
        <begin position="41"/>
        <end position="117"/>
    </location>
</feature>
<evidence type="ECO:0000259" key="1">
    <source>
        <dbReference type="Pfam" id="PF00156"/>
    </source>
</evidence>
<gene>
    <name evidence="2" type="ORF">L1I30_00055</name>
</gene>
<dbReference type="CDD" id="cd06223">
    <property type="entry name" value="PRTases_typeI"/>
    <property type="match status" value="1"/>
</dbReference>
<accession>A0ABS9EAY2</accession>
<dbReference type="Pfam" id="PF00156">
    <property type="entry name" value="Pribosyltran"/>
    <property type="match status" value="1"/>
</dbReference>
<dbReference type="InterPro" id="IPR029057">
    <property type="entry name" value="PRTase-like"/>
</dbReference>
<dbReference type="Gene3D" id="3.40.50.2020">
    <property type="match status" value="1"/>
</dbReference>
<sequence>MLTEFEKLMTSELEEIKKINFSEKFYKIDDQKSIKKNNLNSDDFNLDIESHNFKNVLILDDVIDEGKTLEILVQKLYENNLIMGETNIKIGCLYNRAKGNTHKKQIDVMEWFKQNQGEKPSN</sequence>
<dbReference type="Proteomes" id="UP001179363">
    <property type="component" value="Unassembled WGS sequence"/>
</dbReference>
<organism evidence="2 3">
    <name type="scientific">Gillisia lutea</name>
    <dbReference type="NCBI Taxonomy" id="2909668"/>
    <lineage>
        <taxon>Bacteria</taxon>
        <taxon>Pseudomonadati</taxon>
        <taxon>Bacteroidota</taxon>
        <taxon>Flavobacteriia</taxon>
        <taxon>Flavobacteriales</taxon>
        <taxon>Flavobacteriaceae</taxon>
        <taxon>Gillisia</taxon>
    </lineage>
</organism>
<reference evidence="2" key="1">
    <citation type="submission" date="2022-01" db="EMBL/GenBank/DDBJ databases">
        <title>Gillisia lutea sp. nov., isolated from marine plastic residues from the Malvarosa beach (Valencia, Spain).</title>
        <authorList>
            <person name="Vidal-Verdu A."/>
            <person name="Molina-Menor E."/>
            <person name="Satari L."/>
            <person name="Pascual J."/>
            <person name="Pereto J."/>
            <person name="Porcar M."/>
        </authorList>
    </citation>
    <scope>NUCLEOTIDE SEQUENCE</scope>
    <source>
        <strain evidence="2">M10.2A</strain>
    </source>
</reference>
<keyword evidence="2" id="KW-0328">Glycosyltransferase</keyword>
<proteinExistence type="predicted"/>
<keyword evidence="3" id="KW-1185">Reference proteome</keyword>
<dbReference type="InterPro" id="IPR000836">
    <property type="entry name" value="PRTase_dom"/>
</dbReference>
<comment type="caution">
    <text evidence="2">The sequence shown here is derived from an EMBL/GenBank/DDBJ whole genome shotgun (WGS) entry which is preliminary data.</text>
</comment>
<evidence type="ECO:0000313" key="3">
    <source>
        <dbReference type="Proteomes" id="UP001179363"/>
    </source>
</evidence>
<protein>
    <submittedName>
        <fullName evidence="2">Phosphoribosyltransferase</fullName>
    </submittedName>
</protein>
<dbReference type="GO" id="GO:0016757">
    <property type="term" value="F:glycosyltransferase activity"/>
    <property type="evidence" value="ECO:0007669"/>
    <property type="project" value="UniProtKB-KW"/>
</dbReference>